<evidence type="ECO:0000256" key="5">
    <source>
        <dbReference type="ARBA" id="ARBA00022692"/>
    </source>
</evidence>
<keyword evidence="6 10" id="KW-1133">Transmembrane helix</keyword>
<evidence type="ECO:0000256" key="6">
    <source>
        <dbReference type="ARBA" id="ARBA00022989"/>
    </source>
</evidence>
<keyword evidence="7 10" id="KW-0793">Thylakoid</keyword>
<dbReference type="GO" id="GO:0009535">
    <property type="term" value="C:chloroplast thylakoid membrane"/>
    <property type="evidence" value="ECO:0007669"/>
    <property type="project" value="UniProtKB-SubCell"/>
</dbReference>
<evidence type="ECO:0000256" key="3">
    <source>
        <dbReference type="ARBA" id="ARBA00015395"/>
    </source>
</evidence>
<dbReference type="PANTHER" id="PTHR33288">
    <property type="match status" value="1"/>
</dbReference>
<feature type="transmembrane region" description="Helical" evidence="10">
    <location>
        <begin position="38"/>
        <end position="59"/>
    </location>
</feature>
<evidence type="ECO:0000256" key="10">
    <source>
        <dbReference type="HAMAP-Rule" id="MF_00437"/>
    </source>
</evidence>
<geneLocation type="chloroplast" evidence="11"/>
<dbReference type="AlphaFoldDB" id="A0A097KLY1"/>
<accession>A0A097KLY1</accession>
<dbReference type="InterPro" id="IPR003359">
    <property type="entry name" value="PSI_Ycf4_assembly"/>
</dbReference>
<dbReference type="PANTHER" id="PTHR33288:SF4">
    <property type="entry name" value="PHOTOSYSTEM I ASSEMBLY PROTEIN YCF4"/>
    <property type="match status" value="1"/>
</dbReference>
<evidence type="ECO:0000256" key="8">
    <source>
        <dbReference type="ARBA" id="ARBA00023136"/>
    </source>
</evidence>
<name>A0A097KLY1_9CHLO</name>
<evidence type="ECO:0000256" key="1">
    <source>
        <dbReference type="ARBA" id="ARBA00002862"/>
    </source>
</evidence>
<evidence type="ECO:0000256" key="7">
    <source>
        <dbReference type="ARBA" id="ARBA00023078"/>
    </source>
</evidence>
<comment type="function">
    <text evidence="1 10">Seems to be required for the assembly of the photosystem I complex.</text>
</comment>
<keyword evidence="11" id="KW-0934">Plastid</keyword>
<keyword evidence="5 10" id="KW-0812">Transmembrane</keyword>
<protein>
    <recommendedName>
        <fullName evidence="3 10">Photosystem I assembly protein Ycf4</fullName>
    </recommendedName>
</protein>
<dbReference type="HAMAP" id="MF_00437">
    <property type="entry name" value="Ycf4"/>
    <property type="match status" value="1"/>
</dbReference>
<keyword evidence="8 10" id="KW-0472">Membrane</keyword>
<proteinExistence type="inferred from homology"/>
<dbReference type="EMBL" id="KM462870">
    <property type="protein sequence ID" value="AIT94201.1"/>
    <property type="molecule type" value="Genomic_DNA"/>
</dbReference>
<evidence type="ECO:0000256" key="4">
    <source>
        <dbReference type="ARBA" id="ARBA00022531"/>
    </source>
</evidence>
<dbReference type="NCBIfam" id="NF002712">
    <property type="entry name" value="PRK02542.1"/>
    <property type="match status" value="1"/>
</dbReference>
<keyword evidence="11" id="KW-0150">Chloroplast</keyword>
<dbReference type="Pfam" id="PF02392">
    <property type="entry name" value="Ycf4"/>
    <property type="match status" value="1"/>
</dbReference>
<reference evidence="11" key="1">
    <citation type="journal article" date="2014" name="BMC Evol. Biol.">
        <title>Chloroplast phylogenomic analysis resolves deep-level relationships within the green algal class Trebouxiophyceae.</title>
        <authorList>
            <person name="Lemieux C."/>
            <person name="Otis C."/>
            <person name="Turmel M."/>
        </authorList>
    </citation>
    <scope>NUCLEOTIDE SEQUENCE</scope>
</reference>
<dbReference type="GO" id="GO:0009522">
    <property type="term" value="C:photosystem I"/>
    <property type="evidence" value="ECO:0007669"/>
    <property type="project" value="InterPro"/>
</dbReference>
<evidence type="ECO:0000256" key="2">
    <source>
        <dbReference type="ARBA" id="ARBA00008198"/>
    </source>
</evidence>
<gene>
    <name evidence="10 11" type="primary">ycf4</name>
</gene>
<organism evidence="11">
    <name type="scientific">Marsupiomonas sp. NIES 1824</name>
    <dbReference type="NCBI Taxonomy" id="1562198"/>
    <lineage>
        <taxon>Eukaryota</taxon>
        <taxon>Viridiplantae</taxon>
        <taxon>Chlorophyta</taxon>
        <taxon>core chlorophytes</taxon>
        <taxon>Pedinophyceae</taxon>
        <taxon>Marsupiomonadales</taxon>
        <taxon>Marsupiomonadaceae</taxon>
        <taxon>Marsupiomonas</taxon>
    </lineage>
</organism>
<comment type="similarity">
    <text evidence="2 10">Belongs to the Ycf4 family.</text>
</comment>
<evidence type="ECO:0000256" key="9">
    <source>
        <dbReference type="ARBA" id="ARBA00046286"/>
    </source>
</evidence>
<feature type="transmembrane region" description="Helical" evidence="10">
    <location>
        <begin position="79"/>
        <end position="104"/>
    </location>
</feature>
<sequence length="200" mass="23107">MDDSCIKRRRIKNKKRLSIEMNTVKYEPIVGSRRLSNYSWALITGLGGFGFLITGLSSFFEKNLLPFIHVEEILFFPQGLVMCFYGILGLLFSLYTWFTILWSIGEGFNEFDKKNGQIRIFRWGFPGKNRKIDLKYDFNEVLSVRISVKDGLNPKRILYLCLKGQRQIPLTRVGNPLTIEEIETQGAELAKFLQVPLEGL</sequence>
<evidence type="ECO:0000313" key="11">
    <source>
        <dbReference type="EMBL" id="AIT94201.1"/>
    </source>
</evidence>
<comment type="subcellular location">
    <subcellularLocation>
        <location evidence="9">Plastid thylakoid membrane</location>
        <topology evidence="9">Multi-pass membrane protein</topology>
    </subcellularLocation>
    <subcellularLocation>
        <location evidence="10">Plastid</location>
        <location evidence="10">Chloroplast thylakoid membrane</location>
        <topology evidence="10">Multi-pass membrane protein</topology>
    </subcellularLocation>
</comment>
<dbReference type="GO" id="GO:0015979">
    <property type="term" value="P:photosynthesis"/>
    <property type="evidence" value="ECO:0007669"/>
    <property type="project" value="UniProtKB-UniRule"/>
</dbReference>
<keyword evidence="4 10" id="KW-0602">Photosynthesis</keyword>